<keyword evidence="2" id="KW-1185">Reference proteome</keyword>
<evidence type="ECO:0000313" key="1">
    <source>
        <dbReference type="EMBL" id="QAX79781.1"/>
    </source>
</evidence>
<accession>A0ABX5R2E8</accession>
<gene>
    <name evidence="1" type="ORF">D5F51_15210</name>
</gene>
<evidence type="ECO:0000313" key="2">
    <source>
        <dbReference type="Proteomes" id="UP000288804"/>
    </source>
</evidence>
<proteinExistence type="predicted"/>
<reference evidence="2" key="1">
    <citation type="submission" date="2018-09" db="EMBL/GenBank/DDBJ databases">
        <title>Yersinia hibernicus sp. nov.</title>
        <authorList>
            <person name="Nguyen S.V."/>
            <person name="Mundanda D.M."/>
            <person name="Anes J."/>
            <person name="Fanning S."/>
        </authorList>
    </citation>
    <scope>NUCLEOTIDE SEQUENCE [LARGE SCALE GENOMIC DNA]</scope>
    <source>
        <strain evidence="2">CFS1934</strain>
    </source>
</reference>
<protein>
    <submittedName>
        <fullName evidence="1">Uncharacterized protein</fullName>
    </submittedName>
</protein>
<dbReference type="EMBL" id="CP032487">
    <property type="protein sequence ID" value="QAX79781.1"/>
    <property type="molecule type" value="Genomic_DNA"/>
</dbReference>
<dbReference type="Proteomes" id="UP000288804">
    <property type="component" value="Chromosome"/>
</dbReference>
<dbReference type="RefSeq" id="WP_050878946.1">
    <property type="nucleotide sequence ID" value="NZ_CABHXI010000060.1"/>
</dbReference>
<sequence length="205" mass="23388">MTIDTIVRYAENINNQNEIANFHVLGIPRRNVAAVSWELPNVSRKDGAIHLLSEMLKKLTRNSSNVTIYIHLQLSSFQPDSAIVRYKKTWGLLKSRGYDIDFLLNKESFIACTPNGLILSGVCHCPLHLLACLKDILNSEKKIFFAFTHSDISKDDERNMTSETEWMDFFWSNNGVIFMILGSFDETNCEVVALGRDQDITILKQ</sequence>
<organism evidence="1 2">
    <name type="scientific">Yersinia hibernica</name>
    <dbReference type="NCBI Taxonomy" id="2339259"/>
    <lineage>
        <taxon>Bacteria</taxon>
        <taxon>Pseudomonadati</taxon>
        <taxon>Pseudomonadota</taxon>
        <taxon>Gammaproteobacteria</taxon>
        <taxon>Enterobacterales</taxon>
        <taxon>Yersiniaceae</taxon>
        <taxon>Yersinia</taxon>
    </lineage>
</organism>
<name>A0ABX5R2E8_9GAMM</name>